<evidence type="ECO:0000313" key="2">
    <source>
        <dbReference type="EMBL" id="KYP71949.1"/>
    </source>
</evidence>
<dbReference type="PANTHER" id="PTHR34371:SF2">
    <property type="entry name" value="DUF688 FAMILY PROTEIN"/>
    <property type="match status" value="1"/>
</dbReference>
<feature type="compositionally biased region" description="Basic and acidic residues" evidence="1">
    <location>
        <begin position="1"/>
        <end position="17"/>
    </location>
</feature>
<dbReference type="OrthoDB" id="1934555at2759"/>
<proteinExistence type="predicted"/>
<accession>A0A151TY12</accession>
<dbReference type="PANTHER" id="PTHR34371">
    <property type="entry name" value="OS01G0551000 PROTEIN"/>
    <property type="match status" value="1"/>
</dbReference>
<dbReference type="EMBL" id="CM003605">
    <property type="protein sequence ID" value="KYP71949.1"/>
    <property type="molecule type" value="Genomic_DNA"/>
</dbReference>
<gene>
    <name evidence="2" type="ORF">KK1_011231</name>
</gene>
<reference evidence="2 3" key="1">
    <citation type="journal article" date="2012" name="Nat. Biotechnol.">
        <title>Draft genome sequence of pigeonpea (Cajanus cajan), an orphan legume crop of resource-poor farmers.</title>
        <authorList>
            <person name="Varshney R.K."/>
            <person name="Chen W."/>
            <person name="Li Y."/>
            <person name="Bharti A.K."/>
            <person name="Saxena R.K."/>
            <person name="Schlueter J.A."/>
            <person name="Donoghue M.T."/>
            <person name="Azam S."/>
            <person name="Fan G."/>
            <person name="Whaley A.M."/>
            <person name="Farmer A.D."/>
            <person name="Sheridan J."/>
            <person name="Iwata A."/>
            <person name="Tuteja R."/>
            <person name="Penmetsa R.V."/>
            <person name="Wu W."/>
            <person name="Upadhyaya H.D."/>
            <person name="Yang S.P."/>
            <person name="Shah T."/>
            <person name="Saxena K.B."/>
            <person name="Michael T."/>
            <person name="McCombie W.R."/>
            <person name="Yang B."/>
            <person name="Zhang G."/>
            <person name="Yang H."/>
            <person name="Wang J."/>
            <person name="Spillane C."/>
            <person name="Cook D.R."/>
            <person name="May G.D."/>
            <person name="Xu X."/>
            <person name="Jackson S.A."/>
        </authorList>
    </citation>
    <scope>NUCLEOTIDE SEQUENCE [LARGE SCALE GENOMIC DNA]</scope>
    <source>
        <strain evidence="3">cv. Asha</strain>
    </source>
</reference>
<keyword evidence="3" id="KW-1185">Reference proteome</keyword>
<organism evidence="2 3">
    <name type="scientific">Cajanus cajan</name>
    <name type="common">Pigeon pea</name>
    <name type="synonym">Cajanus indicus</name>
    <dbReference type="NCBI Taxonomy" id="3821"/>
    <lineage>
        <taxon>Eukaryota</taxon>
        <taxon>Viridiplantae</taxon>
        <taxon>Streptophyta</taxon>
        <taxon>Embryophyta</taxon>
        <taxon>Tracheophyta</taxon>
        <taxon>Spermatophyta</taxon>
        <taxon>Magnoliopsida</taxon>
        <taxon>eudicotyledons</taxon>
        <taxon>Gunneridae</taxon>
        <taxon>Pentapetalae</taxon>
        <taxon>rosids</taxon>
        <taxon>fabids</taxon>
        <taxon>Fabales</taxon>
        <taxon>Fabaceae</taxon>
        <taxon>Papilionoideae</taxon>
        <taxon>50 kb inversion clade</taxon>
        <taxon>NPAAA clade</taxon>
        <taxon>indigoferoid/millettioid clade</taxon>
        <taxon>Phaseoleae</taxon>
        <taxon>Cajanus</taxon>
    </lineage>
</organism>
<dbReference type="OMA" id="CFWTSIC"/>
<feature type="region of interest" description="Disordered" evidence="1">
    <location>
        <begin position="1"/>
        <end position="26"/>
    </location>
</feature>
<protein>
    <submittedName>
        <fullName evidence="2">Uncharacterized protein</fullName>
    </submittedName>
</protein>
<dbReference type="AlphaFoldDB" id="A0A151TY12"/>
<evidence type="ECO:0000313" key="3">
    <source>
        <dbReference type="Proteomes" id="UP000075243"/>
    </source>
</evidence>
<dbReference type="Gramene" id="C.cajan_10911.t">
    <property type="protein sequence ID" value="C.cajan_10911.t"/>
    <property type="gene ID" value="C.cajan_10911"/>
</dbReference>
<sequence length="138" mass="15714">MRIEREEQKSIENERSPLHSSASVPFRWEEEPGKPWPCSALISFSNVNPPKSLELPPRLLFKMTSNCYASQTKPPGAASFASWTKNIFKLNKRHINPSSTLYHTNTPFCFWTSICDGFKQVVPWKSKKLKQDGSGISL</sequence>
<evidence type="ECO:0000256" key="1">
    <source>
        <dbReference type="SAM" id="MobiDB-lite"/>
    </source>
</evidence>
<name>A0A151TY12_CAJCA</name>
<dbReference type="Proteomes" id="UP000075243">
    <property type="component" value="Chromosome 3"/>
</dbReference>